<protein>
    <recommendedName>
        <fullName evidence="2">LysM domain-containing protein</fullName>
    </recommendedName>
</protein>
<evidence type="ECO:0000259" key="2">
    <source>
        <dbReference type="PROSITE" id="PS51782"/>
    </source>
</evidence>
<dbReference type="Pfam" id="PF01476">
    <property type="entry name" value="LysM"/>
    <property type="match status" value="1"/>
</dbReference>
<reference evidence="3 4" key="1">
    <citation type="journal article" date="2019" name="ISME J.">
        <title>Genome analyses of uncultured TG2/ZB3 bacteria in 'Margulisbacteria' specifically attached to ectosymbiotic spirochetes of protists in the termite gut.</title>
        <authorList>
            <person name="Utami Y.D."/>
            <person name="Kuwahara H."/>
            <person name="Igai K."/>
            <person name="Murakami T."/>
            <person name="Sugaya K."/>
            <person name="Morikawa T."/>
            <person name="Nagura Y."/>
            <person name="Yuki M."/>
            <person name="Deevong P."/>
            <person name="Inoue T."/>
            <person name="Kihara K."/>
            <person name="Lo N."/>
            <person name="Yamada A."/>
            <person name="Ohkuma M."/>
            <person name="Hongoh Y."/>
        </authorList>
    </citation>
    <scope>NUCLEOTIDE SEQUENCE [LARGE SCALE GENOMIC DNA]</scope>
    <source>
        <strain evidence="3">RsDinE6-01</strain>
    </source>
</reference>
<dbReference type="AlphaFoldDB" id="A0A388TJF7"/>
<accession>A0A388TJF7</accession>
<dbReference type="PROSITE" id="PS51782">
    <property type="entry name" value="LYSM"/>
    <property type="match status" value="1"/>
</dbReference>
<evidence type="ECO:0000256" key="1">
    <source>
        <dbReference type="SAM" id="MobiDB-lite"/>
    </source>
</evidence>
<evidence type="ECO:0000313" key="3">
    <source>
        <dbReference type="EMBL" id="GBR77409.1"/>
    </source>
</evidence>
<comment type="caution">
    <text evidence="3">The sequence shown here is derived from an EMBL/GenBank/DDBJ whole genome shotgun (WGS) entry which is preliminary data.</text>
</comment>
<dbReference type="CDD" id="cd00118">
    <property type="entry name" value="LysM"/>
    <property type="match status" value="1"/>
</dbReference>
<feature type="region of interest" description="Disordered" evidence="1">
    <location>
        <begin position="15"/>
        <end position="41"/>
    </location>
</feature>
<dbReference type="SMART" id="SM00257">
    <property type="entry name" value="LysM"/>
    <property type="match status" value="1"/>
</dbReference>
<dbReference type="InterPro" id="IPR018392">
    <property type="entry name" value="LysM"/>
</dbReference>
<evidence type="ECO:0000313" key="4">
    <source>
        <dbReference type="Proteomes" id="UP000282196"/>
    </source>
</evidence>
<feature type="domain" description="LysM" evidence="2">
    <location>
        <begin position="166"/>
        <end position="216"/>
    </location>
</feature>
<name>A0A388TJF7_9BACT</name>
<keyword evidence="4" id="KW-1185">Reference proteome</keyword>
<dbReference type="Gene3D" id="3.10.350.10">
    <property type="entry name" value="LysM domain"/>
    <property type="match status" value="1"/>
</dbReference>
<sequence length="569" mass="63596">MVFPIRLDIAGTPTTARIQGNPQTPETETTRKSINQQNGVPENGAAIGTFLNAPRPEIINQNPIINQYLTKYEMLLKKDGINNPQEFLEDLFSQLDEITDTSEDKEELLAYILDVREKYGLPYEQQLGYIKENFDPEIGVVSLDIQRWTPVGQLRSNLNTILAEPLTYTIQPGDTLSKIAGKLSEQTGRKITVQELQDVNGIKDANKIFAGAKLKFSALSAEEIEAGGLSVLFSQVDKDTVHTALDGLEEHPQVQSVLNSIENNLLVQYSSKMILKSEDVLKLKDEFVNILNKNAGKIQDLLDINNDPALSRKDCLQKTGEILREIFGEIASGVIMAESASLKEKIDIVSDVKFRAESTGFSAQINKYVEEMNEIVEKYKTAAPAEKAELDKRFNELLGLAQEWMQKIPAGTSHEDIGNVTKDFANVINKAVSVGLLTPEEAQKNLFQLFSNVLDFLANEAETQQQDWLKNINFQNAKIPPSPALKYDHIRELCRSKITEYLEAQRDEEAREDKLKEIRKELANLNLPPQIRSLLNSLFGIKLEDIDPAVAVALAEKIKTGNFADLKVG</sequence>
<dbReference type="InterPro" id="IPR036779">
    <property type="entry name" value="LysM_dom_sf"/>
</dbReference>
<dbReference type="SUPFAM" id="SSF54106">
    <property type="entry name" value="LysM domain"/>
    <property type="match status" value="1"/>
</dbReference>
<feature type="compositionally biased region" description="Polar residues" evidence="1">
    <location>
        <begin position="15"/>
        <end position="40"/>
    </location>
</feature>
<gene>
    <name evidence="3" type="ORF">RDn1_068</name>
</gene>
<proteinExistence type="predicted"/>
<dbReference type="EMBL" id="BGZP01000001">
    <property type="protein sequence ID" value="GBR77409.1"/>
    <property type="molecule type" value="Genomic_DNA"/>
</dbReference>
<dbReference type="Proteomes" id="UP000282196">
    <property type="component" value="Unassembled WGS sequence"/>
</dbReference>
<organism evidence="3 4">
    <name type="scientific">Candidatus Termititenax dinenymphae</name>
    <dbReference type="NCBI Taxonomy" id="2218523"/>
    <lineage>
        <taxon>Bacteria</taxon>
        <taxon>Bacillati</taxon>
        <taxon>Candidatus Margulisiibacteriota</taxon>
        <taxon>Candidatus Termititenacia</taxon>
        <taxon>Candidatus Termititenacales</taxon>
        <taxon>Candidatus Termititenacaceae</taxon>
        <taxon>Candidatus Termititenax</taxon>
    </lineage>
</organism>